<gene>
    <name evidence="1" type="ORF">OCBIM_22029155mg</name>
</gene>
<evidence type="ECO:0000313" key="1">
    <source>
        <dbReference type="EMBL" id="KOF79664.1"/>
    </source>
</evidence>
<proteinExistence type="predicted"/>
<name>A0A0L8GS79_OCTBM</name>
<reference evidence="1" key="1">
    <citation type="submission" date="2015-07" db="EMBL/GenBank/DDBJ databases">
        <title>MeaNS - Measles Nucleotide Surveillance Program.</title>
        <authorList>
            <person name="Tran T."/>
            <person name="Druce J."/>
        </authorList>
    </citation>
    <scope>NUCLEOTIDE SEQUENCE</scope>
    <source>
        <strain evidence="1">UCB-OBI-ISO-001</strain>
        <tissue evidence="1">Gonad</tissue>
    </source>
</reference>
<dbReference type="EMBL" id="KQ420670">
    <property type="protein sequence ID" value="KOF79664.1"/>
    <property type="molecule type" value="Genomic_DNA"/>
</dbReference>
<accession>A0A0L8GS79</accession>
<dbReference type="Gene3D" id="3.60.10.10">
    <property type="entry name" value="Endonuclease/exonuclease/phosphatase"/>
    <property type="match status" value="1"/>
</dbReference>
<dbReference type="AlphaFoldDB" id="A0A0L8GS79"/>
<dbReference type="InterPro" id="IPR036691">
    <property type="entry name" value="Endo/exonu/phosph_ase_sf"/>
</dbReference>
<protein>
    <submittedName>
        <fullName evidence="1">Uncharacterized protein</fullName>
    </submittedName>
</protein>
<sequence>MIMQKERRFCIFLRAKKYKICLLQDTHFLKEKEPFIRSEWGSNSNNGQSRGVAILSSNGIDYKVHDSFRDGKSNLLMLSILFVTKR</sequence>
<organism evidence="1">
    <name type="scientific">Octopus bimaculoides</name>
    <name type="common">California two-spotted octopus</name>
    <dbReference type="NCBI Taxonomy" id="37653"/>
    <lineage>
        <taxon>Eukaryota</taxon>
        <taxon>Metazoa</taxon>
        <taxon>Spiralia</taxon>
        <taxon>Lophotrochozoa</taxon>
        <taxon>Mollusca</taxon>
        <taxon>Cephalopoda</taxon>
        <taxon>Coleoidea</taxon>
        <taxon>Octopodiformes</taxon>
        <taxon>Octopoda</taxon>
        <taxon>Incirrata</taxon>
        <taxon>Octopodidae</taxon>
        <taxon>Octopus</taxon>
    </lineage>
</organism>